<evidence type="ECO:0000313" key="3">
    <source>
        <dbReference type="Proteomes" id="UP000052258"/>
    </source>
</evidence>
<keyword evidence="3" id="KW-1185">Reference proteome</keyword>
<dbReference type="AlphaFoldDB" id="A0A0J8G813"/>
<evidence type="ECO:0000259" key="1">
    <source>
        <dbReference type="PROSITE" id="PS51723"/>
    </source>
</evidence>
<dbReference type="PROSITE" id="PS51723">
    <property type="entry name" value="PEPTIDASE_M60"/>
    <property type="match status" value="1"/>
</dbReference>
<dbReference type="SMART" id="SM01276">
    <property type="entry name" value="M60-like"/>
    <property type="match status" value="1"/>
</dbReference>
<organism evidence="2 3">
    <name type="scientific">Listeria fleischmannii 1991</name>
    <dbReference type="NCBI Taxonomy" id="1430899"/>
    <lineage>
        <taxon>Bacteria</taxon>
        <taxon>Bacillati</taxon>
        <taxon>Bacillota</taxon>
        <taxon>Bacilli</taxon>
        <taxon>Bacillales</taxon>
        <taxon>Listeriaceae</taxon>
        <taxon>Listeria</taxon>
    </lineage>
</organism>
<name>A0A0J8G813_9LIST</name>
<dbReference type="InterPro" id="IPR031161">
    <property type="entry name" value="Peptidase_M60_dom"/>
</dbReference>
<sequence length="1137" mass="128682">MKKILVGLVMFLFVTAIWGHDVFANSSKSVNIQSIERADWIANSGMSKGINHDRQDLGFILQANTELRVRQTNPNFDGSVVVYLLGNDSNVEKSVTVGREWKTIQSTANLVPFVNTPYGKVNATVEYEVVSDTEQKSLPIYKYHENEQSFFDKWDENDGDYALVKGEDFQLLVPKRDKATLKNMKDFKNLDELIIHYKNLFKAYNNTAGFDESTPLNRNSSNRYFLKADAHGAGGAYYGGNWTAMTSTSVGSWLKEGDWGQLHEIGHGYQAGFDSRGMYTGEVFNNLYGVEYQYKLYGKQADELGWLFDYGRKERVENGLYTSLIEQNGTYHSVGVREKLVFLSLLRQKAGNEALTKLYQGYRVVANQSGFNRSDYLLPDLFNQYYSENSHLDFTPVFEKWGVQVKPNQSELNRTKGYPAVASLAHVVPQNKLADARNLLDSNLLITSNFEMITNDEIAPLNLKGNLTINFQADKMSELYGNEIRLRDGNKIVQEKVISGNSIQFSNVPNGVYSIEVVGTNMKDYIFDTKYVYVKEKENQASLTFSKLNAASFHNQEIQLLGLGDELFANFTVSGQNNTAKVSILTSSPHYFFANRKYAEVTVTNTSNEVVYHQILEGTNAPVETKEFPFNEGDRVEIYHVEPSRLKSKENIVDNTRTTNTWVMTKWGLVNQQLHNDAEKEYEKQLSDLGDKLLKEDSLKNASSSLSDDKKIFISSVQYLKEPVKSEFEQKYAALLPDKLKGQDFQYVFKGLGDHLVTKMNVSLSKGVVTIETPENKPHVYFNKPYANITIYNKYGIEKYNQDFVGTTNYPSNKGEVNIEKGDYIRVHHEEGEARLSVQNRSNYVFLDRAKNLTFQVEKDGLKAVDSIPAPIAETGDNFQFMLTGLGDHLVSKLDISLSNGTATIVTPENKPHIYFNKTYAAITIYNKYGGEKYNQDFVGTTNYPSSTKQVKLVKGDFIKVYHEEGGSHRLAVQNKNNNLFLEKAKTTIYRVGENGLEKVSLSEIPVQSADISPDFLYTFKGLGDNTFLTMNVSLEDMEASVNIRAGRPHVYFSNQYAAITILDKENHEKYKQSFVGTTNYGAKVDKVKLEVGDLIKVEHQEAQARLSIQNQMNHLSLEKNKTVTYRVTENGLAIVQ</sequence>
<proteinExistence type="predicted"/>
<protein>
    <submittedName>
        <fullName evidence="2">Enhancing factor</fullName>
    </submittedName>
</protein>
<dbReference type="InterPro" id="IPR004954">
    <property type="entry name" value="Mucin-bd"/>
</dbReference>
<evidence type="ECO:0000313" key="2">
    <source>
        <dbReference type="EMBL" id="KMT58817.1"/>
    </source>
</evidence>
<accession>A0A0J8G813</accession>
<dbReference type="Gene3D" id="3.40.390.80">
    <property type="entry name" value="Peptidase M60, enhancin-like domain 2"/>
    <property type="match status" value="1"/>
</dbReference>
<dbReference type="Pfam" id="PF13402">
    <property type="entry name" value="Peptidase_M60"/>
    <property type="match status" value="1"/>
</dbReference>
<dbReference type="Pfam" id="PF03272">
    <property type="entry name" value="Mucin_bdg"/>
    <property type="match status" value="4"/>
</dbReference>
<reference evidence="2 3" key="1">
    <citation type="journal article" date="2015" name="Genome Biol. Evol.">
        <title>Comparative Genomics of Listeria Sensu Lato: Genus-Wide Differences in Evolutionary Dynamics and the Progressive Gain of Complex, Potentially Pathogenicity-Related Traits through Lateral Gene Transfer.</title>
        <authorList>
            <person name="Chiara M."/>
            <person name="Caruso M."/>
            <person name="D'Erchia A.M."/>
            <person name="Manzari C."/>
            <person name="Fraccalvieri R."/>
            <person name="Goffredo E."/>
            <person name="Latorre L."/>
            <person name="Miccolupo A."/>
            <person name="Padalino I."/>
            <person name="Santagada G."/>
            <person name="Chiocco D."/>
            <person name="Pesole G."/>
            <person name="Horner D.S."/>
            <person name="Parisi A."/>
        </authorList>
    </citation>
    <scope>NUCLEOTIDE SEQUENCE [LARGE SCALE GENOMIC DNA]</scope>
    <source>
        <strain evidence="2 3">1991</strain>
    </source>
</reference>
<dbReference type="InterPro" id="IPR042279">
    <property type="entry name" value="Pep_M60_3"/>
</dbReference>
<gene>
    <name evidence="2" type="ORF">X560_1853</name>
</gene>
<dbReference type="RefSeq" id="WP_059140114.1">
    <property type="nucleotide sequence ID" value="NZ_KQ130617.1"/>
</dbReference>
<dbReference type="Gene3D" id="1.10.390.30">
    <property type="entry name" value="Peptidase M60, enhancin-like domain 3"/>
    <property type="match status" value="1"/>
</dbReference>
<dbReference type="OrthoDB" id="2392728at2"/>
<comment type="caution">
    <text evidence="2">The sequence shown here is derived from an EMBL/GenBank/DDBJ whole genome shotgun (WGS) entry which is preliminary data.</text>
</comment>
<dbReference type="EMBL" id="AZHO01000023">
    <property type="protein sequence ID" value="KMT58817.1"/>
    <property type="molecule type" value="Genomic_DNA"/>
</dbReference>
<dbReference type="PATRIC" id="fig|1430899.3.peg.1893"/>
<feature type="domain" description="Peptidase M60" evidence="1">
    <location>
        <begin position="52"/>
        <end position="351"/>
    </location>
</feature>
<dbReference type="Proteomes" id="UP000052258">
    <property type="component" value="Unassembled WGS sequence"/>
</dbReference>